<dbReference type="Proteomes" id="UP000321440">
    <property type="component" value="Unassembled WGS sequence"/>
</dbReference>
<evidence type="ECO:0000256" key="3">
    <source>
        <dbReference type="ARBA" id="ARBA00022801"/>
    </source>
</evidence>
<proteinExistence type="inferred from homology"/>
<accession>A0A511W5N5</accession>
<evidence type="ECO:0000256" key="5">
    <source>
        <dbReference type="ARBA" id="ARBA00044503"/>
    </source>
</evidence>
<dbReference type="PANTHER" id="PTHR39178:SF1">
    <property type="entry name" value="RIBOSOMAL-PROCESSING CYSTEINE PROTEASE PRP"/>
    <property type="match status" value="1"/>
</dbReference>
<evidence type="ECO:0000313" key="8">
    <source>
        <dbReference type="Proteomes" id="UP000321440"/>
    </source>
</evidence>
<dbReference type="EMBL" id="BJYA01000015">
    <property type="protein sequence ID" value="GEN46414.1"/>
    <property type="molecule type" value="Genomic_DNA"/>
</dbReference>
<gene>
    <name evidence="7" type="ORF">AHA02nite_21900</name>
</gene>
<protein>
    <recommendedName>
        <fullName evidence="6">Ribosomal processing cysteine protease Prp</fullName>
    </recommendedName>
</protein>
<dbReference type="InterPro" id="IPR007422">
    <property type="entry name" value="Peptidase_Prp"/>
</dbReference>
<keyword evidence="2" id="KW-0645">Protease</keyword>
<evidence type="ECO:0000256" key="1">
    <source>
        <dbReference type="ARBA" id="ARBA00022517"/>
    </source>
</evidence>
<keyword evidence="3" id="KW-0378">Hydrolase</keyword>
<dbReference type="InterPro" id="IPR036764">
    <property type="entry name" value="Peptidase_Prp_sf"/>
</dbReference>
<dbReference type="Gene3D" id="3.30.70.1490">
    <property type="entry name" value="Cysteine protease Prp"/>
    <property type="match status" value="1"/>
</dbReference>
<dbReference type="GO" id="GO:0042254">
    <property type="term" value="P:ribosome biogenesis"/>
    <property type="evidence" value="ECO:0007669"/>
    <property type="project" value="UniProtKB-KW"/>
</dbReference>
<organism evidence="7 8">
    <name type="scientific">Alkalibacillus haloalkaliphilus</name>
    <dbReference type="NCBI Taxonomy" id="94136"/>
    <lineage>
        <taxon>Bacteria</taxon>
        <taxon>Bacillati</taxon>
        <taxon>Bacillota</taxon>
        <taxon>Bacilli</taxon>
        <taxon>Bacillales</taxon>
        <taxon>Bacillaceae</taxon>
        <taxon>Alkalibacillus</taxon>
    </lineage>
</organism>
<comment type="caution">
    <text evidence="7">The sequence shown here is derived from an EMBL/GenBank/DDBJ whole genome shotgun (WGS) entry which is preliminary data.</text>
</comment>
<dbReference type="GO" id="GO:0006508">
    <property type="term" value="P:proteolysis"/>
    <property type="evidence" value="ECO:0007669"/>
    <property type="project" value="UniProtKB-KW"/>
</dbReference>
<dbReference type="AlphaFoldDB" id="A0A511W5N5"/>
<evidence type="ECO:0000313" key="7">
    <source>
        <dbReference type="EMBL" id="GEN46414.1"/>
    </source>
</evidence>
<dbReference type="GO" id="GO:0008234">
    <property type="term" value="F:cysteine-type peptidase activity"/>
    <property type="evidence" value="ECO:0007669"/>
    <property type="project" value="UniProtKB-KW"/>
</dbReference>
<dbReference type="PANTHER" id="PTHR39178">
    <property type="entry name" value="HYPOTHETICAL RIBOSOME-ASSOCIATED PROTEIN"/>
    <property type="match status" value="1"/>
</dbReference>
<dbReference type="RefSeq" id="WP_146817226.1">
    <property type="nucleotide sequence ID" value="NZ_BJYA01000015.1"/>
</dbReference>
<dbReference type="Pfam" id="PF04327">
    <property type="entry name" value="Peptidase_Prp"/>
    <property type="match status" value="1"/>
</dbReference>
<name>A0A511W5N5_9BACI</name>
<comment type="similarity">
    <text evidence="5">Belongs to the Prp family.</text>
</comment>
<evidence type="ECO:0000256" key="2">
    <source>
        <dbReference type="ARBA" id="ARBA00022670"/>
    </source>
</evidence>
<evidence type="ECO:0000256" key="6">
    <source>
        <dbReference type="ARBA" id="ARBA00044538"/>
    </source>
</evidence>
<dbReference type="SUPFAM" id="SSF118010">
    <property type="entry name" value="TM1457-like"/>
    <property type="match status" value="1"/>
</dbReference>
<dbReference type="CDD" id="cd16332">
    <property type="entry name" value="Prp-like"/>
    <property type="match status" value="1"/>
</dbReference>
<keyword evidence="8" id="KW-1185">Reference proteome</keyword>
<evidence type="ECO:0000256" key="4">
    <source>
        <dbReference type="ARBA" id="ARBA00022807"/>
    </source>
</evidence>
<dbReference type="NCBIfam" id="NF011126">
    <property type="entry name" value="PRK14553.1-6"/>
    <property type="match status" value="1"/>
</dbReference>
<sequence length="110" mass="11900">MIEVIEQRNSNGTIKGFQMSGHASSGPHGQDLVCAAASAVSFGTVNAIISMCECEPYIEQSEDGGFLKVSLPEQLSGERLNKAQTLLEGMFVSLETIERDYGQYINISKP</sequence>
<dbReference type="OrthoDB" id="48998at2"/>
<keyword evidence="4" id="KW-0788">Thiol protease</keyword>
<reference evidence="7 8" key="1">
    <citation type="submission" date="2019-07" db="EMBL/GenBank/DDBJ databases">
        <title>Whole genome shotgun sequence of Alkalibacillus haloalkaliphilus NBRC 103110.</title>
        <authorList>
            <person name="Hosoyama A."/>
            <person name="Uohara A."/>
            <person name="Ohji S."/>
            <person name="Ichikawa N."/>
        </authorList>
    </citation>
    <scope>NUCLEOTIDE SEQUENCE [LARGE SCALE GENOMIC DNA]</scope>
    <source>
        <strain evidence="7 8">NBRC 103110</strain>
    </source>
</reference>
<keyword evidence="1" id="KW-0690">Ribosome biogenesis</keyword>